<organism evidence="2 3">
    <name type="scientific">Heligmosomoides polygyrus</name>
    <name type="common">Parasitic roundworm</name>
    <dbReference type="NCBI Taxonomy" id="6339"/>
    <lineage>
        <taxon>Eukaryota</taxon>
        <taxon>Metazoa</taxon>
        <taxon>Ecdysozoa</taxon>
        <taxon>Nematoda</taxon>
        <taxon>Chromadorea</taxon>
        <taxon>Rhabditida</taxon>
        <taxon>Rhabditina</taxon>
        <taxon>Rhabditomorpha</taxon>
        <taxon>Strongyloidea</taxon>
        <taxon>Heligmosomidae</taxon>
        <taxon>Heligmosomoides</taxon>
    </lineage>
</organism>
<dbReference type="AlphaFoldDB" id="A0A183F7X2"/>
<keyword evidence="2" id="KW-1185">Reference proteome</keyword>
<dbReference type="OrthoDB" id="68483at2759"/>
<dbReference type="EMBL" id="UZAH01003194">
    <property type="protein sequence ID" value="VDO24021.1"/>
    <property type="molecule type" value="Genomic_DNA"/>
</dbReference>
<sequence>MDMGVLAPAIDLQIADDVIEDETQVDAGSSLPYIEGTTEVGDEGLQVWPQGSSNQLKLSVGGDDSPEDDDLYDLRQSIQMWHLHGPETEEVFIYFIYISRARVAQ</sequence>
<evidence type="ECO:0000313" key="1">
    <source>
        <dbReference type="EMBL" id="VDO24021.1"/>
    </source>
</evidence>
<evidence type="ECO:0000313" key="2">
    <source>
        <dbReference type="Proteomes" id="UP000050761"/>
    </source>
</evidence>
<name>A0A183F7X2_HELPZ</name>
<reference evidence="3" key="2">
    <citation type="submission" date="2019-09" db="UniProtKB">
        <authorList>
            <consortium name="WormBaseParasite"/>
        </authorList>
    </citation>
    <scope>IDENTIFICATION</scope>
</reference>
<reference evidence="1 2" key="1">
    <citation type="submission" date="2018-11" db="EMBL/GenBank/DDBJ databases">
        <authorList>
            <consortium name="Pathogen Informatics"/>
        </authorList>
    </citation>
    <scope>NUCLEOTIDE SEQUENCE [LARGE SCALE GENOMIC DNA]</scope>
</reference>
<protein>
    <submittedName>
        <fullName evidence="3">Anaphase-promoting complex subunit 13</fullName>
    </submittedName>
</protein>
<accession>A0A3P7TR69</accession>
<dbReference type="WBParaSite" id="HPBE_0000226401-mRNA-1">
    <property type="protein sequence ID" value="HPBE_0000226401-mRNA-1"/>
    <property type="gene ID" value="HPBE_0000226401"/>
</dbReference>
<proteinExistence type="predicted"/>
<gene>
    <name evidence="1" type="ORF">HPBE_LOCUS2265</name>
</gene>
<evidence type="ECO:0000313" key="3">
    <source>
        <dbReference type="WBParaSite" id="HPBE_0000226401-mRNA-1"/>
    </source>
</evidence>
<accession>A0A183F7X2</accession>
<dbReference type="Proteomes" id="UP000050761">
    <property type="component" value="Unassembled WGS sequence"/>
</dbReference>